<dbReference type="PANTHER" id="PTHR14949:SF56">
    <property type="entry name" value="EGF-LIKE-DOMAIN, MULTIPLE 7"/>
    <property type="match status" value="1"/>
</dbReference>
<feature type="domain" description="CUB" evidence="6">
    <location>
        <begin position="172"/>
        <end position="284"/>
    </location>
</feature>
<comment type="caution">
    <text evidence="3">Lacks conserved residue(s) required for the propagation of feature annotation.</text>
</comment>
<proteinExistence type="predicted"/>
<dbReference type="Pfam" id="PF00431">
    <property type="entry name" value="CUB"/>
    <property type="match status" value="3"/>
</dbReference>
<keyword evidence="9" id="KW-1185">Reference proteome</keyword>
<feature type="domain" description="CUB" evidence="6">
    <location>
        <begin position="39"/>
        <end position="127"/>
    </location>
</feature>
<dbReference type="InterPro" id="IPR035914">
    <property type="entry name" value="Sperma_CUB_dom_sf"/>
</dbReference>
<feature type="disulfide bond" evidence="3">
    <location>
        <begin position="402"/>
        <end position="419"/>
    </location>
</feature>
<sequence>MKKQGGRGFLCALIMLLALASPALSQTEDPTTGLPRNFCKGVTTLTAASGTIADHDGLGSYTINTECKWYITPQLASGRAADQVILTITKLDLEFWYDFVDIYRGIGTDNIVQWLTGEDSPANLNQTIVLDGCNGNGVCTANGSRFYCACNEGWNGSTCALPLPNQPAPKFCSGSRTLTALNGTFSERTTGTQYRNNQDCRWSINPASTVGAGNAYSLDLYFHKQVTEKDYDFVTVQDAEGSAEVYTGTDMPQPVHLGSGSGVVTFSSDLGIVQSGFSASYTTRVCAGGCGNGTCVSGKCLCNYGYLGSSCERSTLHDFRVLVHGKPGTRLLPLHPWKLYPGTGSGSCKWSITPADVDTIVISFIYMPQSAIVEIADNSGNVVWSYARSANLYNNFACQEQCRGHGDCLPLAYYGEQVCSCHVGWEGEFCDKPTCVGDCFGHGQCQPNYPNGSTLAYGTKCVCDPGYYGPFCSLPYCQDDQVTDLTGSKGMLQDRAEGQSTRVGSRCAWRIMPATPANVTLYFTRFALASPSDDAISIFDGPSSSSRALASFGGSYAPPAVTSSQGALYVTLTTDEVLPSVAGPLSGFQAYYIANDPACGSCGRNGYCDPVSKQCVCFSGAIGTKCNATASTANATALERDEMINDSLRLLEWKWYRLSIPSTDPAAVAHVILGRQPDNPTSENLQLRVRRGALPISDDTTELSDLTNNEGEWYAGVQNMDKDGNVAHYTISYLVGCPACRNGGTCSAATEYKCKCTSSYTGELCSTKITTSDSDSGAVVAGVVFLIFVIVVAAAALGFVAYKRSDQVKAYFARFTSNGFVQTDNPHPAVAQRSRADQMGDFQRL</sequence>
<dbReference type="RefSeq" id="XP_004353655.1">
    <property type="nucleotide sequence ID" value="XM_004353603.1"/>
</dbReference>
<dbReference type="GeneID" id="14925130"/>
<evidence type="ECO:0000313" key="8">
    <source>
        <dbReference type="EMBL" id="ELR24127.1"/>
    </source>
</evidence>
<dbReference type="KEGG" id="acan:ACA1_153570"/>
<dbReference type="InterPro" id="IPR000742">
    <property type="entry name" value="EGF"/>
</dbReference>
<dbReference type="OrthoDB" id="10266706at2759"/>
<dbReference type="SMART" id="SM00042">
    <property type="entry name" value="CUB"/>
    <property type="match status" value="2"/>
</dbReference>
<dbReference type="EMBL" id="KB007837">
    <property type="protein sequence ID" value="ELR24127.1"/>
    <property type="molecule type" value="Genomic_DNA"/>
</dbReference>
<feature type="domain" description="EGF-like" evidence="7">
    <location>
        <begin position="123"/>
        <end position="160"/>
    </location>
</feature>
<evidence type="ECO:0000256" key="5">
    <source>
        <dbReference type="SAM" id="SignalP"/>
    </source>
</evidence>
<feature type="transmembrane region" description="Helical" evidence="4">
    <location>
        <begin position="778"/>
        <end position="802"/>
    </location>
</feature>
<evidence type="ECO:0000256" key="3">
    <source>
        <dbReference type="PROSITE-ProRule" id="PRU00076"/>
    </source>
</evidence>
<dbReference type="Proteomes" id="UP000011083">
    <property type="component" value="Unassembled WGS sequence"/>
</dbReference>
<dbReference type="PROSITE" id="PS50026">
    <property type="entry name" value="EGF_3"/>
    <property type="match status" value="4"/>
</dbReference>
<feature type="chain" id="PRO_5003990709" evidence="5">
    <location>
        <begin position="26"/>
        <end position="845"/>
    </location>
</feature>
<feature type="disulfide bond" evidence="3">
    <location>
        <begin position="463"/>
        <end position="472"/>
    </location>
</feature>
<dbReference type="InterPro" id="IPR000859">
    <property type="entry name" value="CUB_dom"/>
</dbReference>
<dbReference type="SUPFAM" id="SSF49854">
    <property type="entry name" value="Spermadhesin, CUB domain"/>
    <property type="match status" value="3"/>
</dbReference>
<dbReference type="AlphaFoldDB" id="L8HFW1"/>
<feature type="disulfide bond" evidence="3">
    <location>
        <begin position="421"/>
        <end position="430"/>
    </location>
</feature>
<dbReference type="PROSITE" id="PS01186">
    <property type="entry name" value="EGF_2"/>
    <property type="match status" value="3"/>
</dbReference>
<keyword evidence="4" id="KW-1133">Transmembrane helix</keyword>
<feature type="signal peptide" evidence="5">
    <location>
        <begin position="1"/>
        <end position="25"/>
    </location>
</feature>
<keyword evidence="4" id="KW-0472">Membrane</keyword>
<dbReference type="Pfam" id="PF23106">
    <property type="entry name" value="EGF_Teneurin"/>
    <property type="match status" value="1"/>
</dbReference>
<dbReference type="Gene3D" id="2.60.120.290">
    <property type="entry name" value="Spermadhesin, CUB domain"/>
    <property type="match status" value="3"/>
</dbReference>
<evidence type="ECO:0000256" key="2">
    <source>
        <dbReference type="ARBA" id="ARBA00023157"/>
    </source>
</evidence>
<dbReference type="PROSITE" id="PS00022">
    <property type="entry name" value="EGF_1"/>
    <property type="match status" value="5"/>
</dbReference>
<dbReference type="InterPro" id="IPR050969">
    <property type="entry name" value="Dev_Signal_Modulators"/>
</dbReference>
<keyword evidence="3" id="KW-0245">EGF-like domain</keyword>
<accession>L8HFW1</accession>
<dbReference type="SMART" id="SM00181">
    <property type="entry name" value="EGF"/>
    <property type="match status" value="5"/>
</dbReference>
<protein>
    <submittedName>
        <fullName evidence="8">EGFlike domain containing protein</fullName>
    </submittedName>
</protein>
<keyword evidence="4" id="KW-0812">Transmembrane</keyword>
<feature type="domain" description="EGF-like" evidence="7">
    <location>
        <begin position="733"/>
        <end position="766"/>
    </location>
</feature>
<keyword evidence="2 3" id="KW-1015">Disulfide bond</keyword>
<name>L8HFW1_ACACF</name>
<keyword evidence="1 5" id="KW-0732">Signal</keyword>
<gene>
    <name evidence="8" type="ORF">ACA1_153570</name>
</gene>
<dbReference type="SUPFAM" id="SSF57196">
    <property type="entry name" value="EGF/Laminin"/>
    <property type="match status" value="1"/>
</dbReference>
<evidence type="ECO:0000259" key="7">
    <source>
        <dbReference type="PROSITE" id="PS50026"/>
    </source>
</evidence>
<feature type="disulfide bond" evidence="3">
    <location>
        <begin position="398"/>
        <end position="408"/>
    </location>
</feature>
<dbReference type="VEuPathDB" id="AmoebaDB:ACA1_153570"/>
<feature type="domain" description="EGF-like" evidence="7">
    <location>
        <begin position="432"/>
        <end position="473"/>
    </location>
</feature>
<feature type="disulfide bond" evidence="3">
    <location>
        <begin position="150"/>
        <end position="159"/>
    </location>
</feature>
<feature type="disulfide bond" evidence="3">
    <location>
        <begin position="756"/>
        <end position="765"/>
    </location>
</feature>
<evidence type="ECO:0000256" key="1">
    <source>
        <dbReference type="ARBA" id="ARBA00022729"/>
    </source>
</evidence>
<dbReference type="CDD" id="cd00041">
    <property type="entry name" value="CUB"/>
    <property type="match status" value="2"/>
</dbReference>
<dbReference type="PANTHER" id="PTHR14949">
    <property type="entry name" value="EGF-LIKE-DOMAIN, MULTIPLE 7, 8"/>
    <property type="match status" value="1"/>
</dbReference>
<evidence type="ECO:0000256" key="4">
    <source>
        <dbReference type="SAM" id="Phobius"/>
    </source>
</evidence>
<reference evidence="8 9" key="1">
    <citation type="journal article" date="2013" name="Genome Biol.">
        <title>Genome of Acanthamoeba castellanii highlights extensive lateral gene transfer and early evolution of tyrosine kinase signaling.</title>
        <authorList>
            <person name="Clarke M."/>
            <person name="Lohan A.J."/>
            <person name="Liu B."/>
            <person name="Lagkouvardos I."/>
            <person name="Roy S."/>
            <person name="Zafar N."/>
            <person name="Bertelli C."/>
            <person name="Schilde C."/>
            <person name="Kianianmomeni A."/>
            <person name="Burglin T.R."/>
            <person name="Frech C."/>
            <person name="Turcotte B."/>
            <person name="Kopec K.O."/>
            <person name="Synnott J.M."/>
            <person name="Choo C."/>
            <person name="Paponov I."/>
            <person name="Finkler A."/>
            <person name="Soon Heng Tan C."/>
            <person name="Hutchins A.P."/>
            <person name="Weinmeier T."/>
            <person name="Rattei T."/>
            <person name="Chu J.S."/>
            <person name="Gimenez G."/>
            <person name="Irimia M."/>
            <person name="Rigden D.J."/>
            <person name="Fitzpatrick D.A."/>
            <person name="Lorenzo-Morales J."/>
            <person name="Bateman A."/>
            <person name="Chiu C.H."/>
            <person name="Tang P."/>
            <person name="Hegemann P."/>
            <person name="Fromm H."/>
            <person name="Raoult D."/>
            <person name="Greub G."/>
            <person name="Miranda-Saavedra D."/>
            <person name="Chen N."/>
            <person name="Nash P."/>
            <person name="Ginger M.L."/>
            <person name="Horn M."/>
            <person name="Schaap P."/>
            <person name="Caler L."/>
            <person name="Loftus B."/>
        </authorList>
    </citation>
    <scope>NUCLEOTIDE SEQUENCE [LARGE SCALE GENOMIC DNA]</scope>
    <source>
        <strain evidence="8 9">Neff</strain>
    </source>
</reference>
<evidence type="ECO:0000259" key="6">
    <source>
        <dbReference type="PROSITE" id="PS01180"/>
    </source>
</evidence>
<evidence type="ECO:0000313" key="9">
    <source>
        <dbReference type="Proteomes" id="UP000011083"/>
    </source>
</evidence>
<organism evidence="8 9">
    <name type="scientific">Acanthamoeba castellanii (strain ATCC 30010 / Neff)</name>
    <dbReference type="NCBI Taxonomy" id="1257118"/>
    <lineage>
        <taxon>Eukaryota</taxon>
        <taxon>Amoebozoa</taxon>
        <taxon>Discosea</taxon>
        <taxon>Longamoebia</taxon>
        <taxon>Centramoebida</taxon>
        <taxon>Acanthamoebidae</taxon>
        <taxon>Acanthamoeba</taxon>
    </lineage>
</organism>
<dbReference type="PROSITE" id="PS01180">
    <property type="entry name" value="CUB"/>
    <property type="match status" value="3"/>
</dbReference>
<feature type="domain" description="EGF-like" evidence="7">
    <location>
        <begin position="394"/>
        <end position="431"/>
    </location>
</feature>
<feature type="domain" description="CUB" evidence="6">
    <location>
        <begin position="477"/>
        <end position="595"/>
    </location>
</feature>
<dbReference type="Gene3D" id="2.10.25.10">
    <property type="entry name" value="Laminin"/>
    <property type="match status" value="3"/>
</dbReference>
<feature type="disulfide bond" evidence="3">
    <location>
        <begin position="435"/>
        <end position="445"/>
    </location>
</feature>